<name>A0A420VGE9_9BACI</name>
<organism evidence="1 2">
    <name type="scientific">Caldibacillus debilis GB1</name>
    <dbReference type="NCBI Taxonomy" id="1339248"/>
    <lineage>
        <taxon>Bacteria</taxon>
        <taxon>Bacillati</taxon>
        <taxon>Bacillota</taxon>
        <taxon>Bacilli</taxon>
        <taxon>Bacillales</taxon>
        <taxon>Bacillaceae</taxon>
        <taxon>Caldibacillus</taxon>
    </lineage>
</organism>
<sequence length="151" mass="17193">MPKKSFRFLLKDFPARTAIRLEKPGTRSPPLFRKGDYFRFRLHRGIFHPRIRTSPGFNRSIPFGKCFGNSRSLPRGERFPLFSGTDISEASFSGKIGPWREWKGIVPGTVARASPCPTGRCAVFLTDAAPSPDSGRDFREMEILRFHFCLL</sequence>
<protein>
    <submittedName>
        <fullName evidence="1">Uncharacterized protein</fullName>
    </submittedName>
</protein>
<dbReference type="Proteomes" id="UP000286235">
    <property type="component" value="Unassembled WGS sequence"/>
</dbReference>
<evidence type="ECO:0000313" key="1">
    <source>
        <dbReference type="EMBL" id="RKO62772.1"/>
    </source>
</evidence>
<proteinExistence type="predicted"/>
<keyword evidence="2" id="KW-1185">Reference proteome</keyword>
<reference evidence="1 2" key="1">
    <citation type="submission" date="2013-12" db="EMBL/GenBank/DDBJ databases">
        <title>Genome and proteome characterization of Caldibacillus debilis GB1 derived from a cellulolytic aero-tolerant co-culture.</title>
        <authorList>
            <person name="Wushke S.T."/>
            <person name="Zhang X."/>
            <person name="Fristensky B."/>
            <person name="Wilkins J.A."/>
            <person name="Levin D.B."/>
            <person name="Sparling R."/>
        </authorList>
    </citation>
    <scope>NUCLEOTIDE SEQUENCE [LARGE SCALE GENOMIC DNA]</scope>
    <source>
        <strain evidence="1 2">GB1</strain>
    </source>
</reference>
<comment type="caution">
    <text evidence="1">The sequence shown here is derived from an EMBL/GenBank/DDBJ whole genome shotgun (WGS) entry which is preliminary data.</text>
</comment>
<dbReference type="EMBL" id="AZRV01000012">
    <property type="protein sequence ID" value="RKO62772.1"/>
    <property type="molecule type" value="Genomic_DNA"/>
</dbReference>
<evidence type="ECO:0000313" key="2">
    <source>
        <dbReference type="Proteomes" id="UP000286235"/>
    </source>
</evidence>
<dbReference type="AlphaFoldDB" id="A0A420VGE9"/>
<gene>
    <name evidence="1" type="ORF">Cdeb_00501</name>
</gene>
<accession>A0A420VGE9</accession>